<evidence type="ECO:0000259" key="1">
    <source>
        <dbReference type="Pfam" id="PF00561"/>
    </source>
</evidence>
<dbReference type="Gene3D" id="3.40.50.1820">
    <property type="entry name" value="alpha/beta hydrolase"/>
    <property type="match status" value="1"/>
</dbReference>
<keyword evidence="3" id="KW-1185">Reference proteome</keyword>
<proteinExistence type="predicted"/>
<dbReference type="OrthoDB" id="3507586at2"/>
<organism evidence="2 3">
    <name type="scientific">Actinacidiphila glaucinigra</name>
    <dbReference type="NCBI Taxonomy" id="235986"/>
    <lineage>
        <taxon>Bacteria</taxon>
        <taxon>Bacillati</taxon>
        <taxon>Actinomycetota</taxon>
        <taxon>Actinomycetes</taxon>
        <taxon>Kitasatosporales</taxon>
        <taxon>Streptomycetaceae</taxon>
        <taxon>Actinacidiphila</taxon>
    </lineage>
</organism>
<dbReference type="InterPro" id="IPR000073">
    <property type="entry name" value="AB_hydrolase_1"/>
</dbReference>
<sequence length="83" mass="9253">MIEGFTSSLAEVNGTRLHYVAGGQGDPVVLLPGWPRTWYQFHKIIPLLAQRYRVIAVDLRGMGDSDSPLPGTTRRPWPAIYTS</sequence>
<dbReference type="SUPFAM" id="SSF53474">
    <property type="entry name" value="alpha/beta-Hydrolases"/>
    <property type="match status" value="1"/>
</dbReference>
<evidence type="ECO:0000313" key="3">
    <source>
        <dbReference type="Proteomes" id="UP000198280"/>
    </source>
</evidence>
<name>A0A239MRJ0_9ACTN</name>
<dbReference type="EMBL" id="FZOF01000026">
    <property type="protein sequence ID" value="SNT44588.1"/>
    <property type="molecule type" value="Genomic_DNA"/>
</dbReference>
<dbReference type="InterPro" id="IPR029058">
    <property type="entry name" value="AB_hydrolase_fold"/>
</dbReference>
<evidence type="ECO:0000313" key="2">
    <source>
        <dbReference type="EMBL" id="SNT44588.1"/>
    </source>
</evidence>
<dbReference type="GO" id="GO:0016787">
    <property type="term" value="F:hydrolase activity"/>
    <property type="evidence" value="ECO:0007669"/>
    <property type="project" value="UniProtKB-KW"/>
</dbReference>
<reference evidence="2 3" key="1">
    <citation type="submission" date="2017-06" db="EMBL/GenBank/DDBJ databases">
        <authorList>
            <person name="Kim H.J."/>
            <person name="Triplett B.A."/>
        </authorList>
    </citation>
    <scope>NUCLEOTIDE SEQUENCE [LARGE SCALE GENOMIC DNA]</scope>
    <source>
        <strain evidence="2 3">CGMCC 4.1858</strain>
    </source>
</reference>
<dbReference type="Proteomes" id="UP000198280">
    <property type="component" value="Unassembled WGS sequence"/>
</dbReference>
<dbReference type="RefSeq" id="WP_089227870.1">
    <property type="nucleotide sequence ID" value="NZ_FZOF01000026.1"/>
</dbReference>
<feature type="domain" description="AB hydrolase-1" evidence="1">
    <location>
        <begin position="27"/>
        <end position="70"/>
    </location>
</feature>
<gene>
    <name evidence="2" type="ORF">SAMN05216252_12635</name>
</gene>
<accession>A0A239MRJ0</accession>
<keyword evidence="2" id="KW-0378">Hydrolase</keyword>
<dbReference type="PANTHER" id="PTHR43329">
    <property type="entry name" value="EPOXIDE HYDROLASE"/>
    <property type="match status" value="1"/>
</dbReference>
<dbReference type="AlphaFoldDB" id="A0A239MRJ0"/>
<protein>
    <submittedName>
        <fullName evidence="2">Alpha/beta hydrolase fold</fullName>
    </submittedName>
</protein>
<dbReference type="Pfam" id="PF00561">
    <property type="entry name" value="Abhydrolase_1"/>
    <property type="match status" value="1"/>
</dbReference>